<organism evidence="4 5">
    <name type="scientific">Micromonospora craterilacus</name>
    <dbReference type="NCBI Taxonomy" id="1655439"/>
    <lineage>
        <taxon>Bacteria</taxon>
        <taxon>Bacillati</taxon>
        <taxon>Actinomycetota</taxon>
        <taxon>Actinomycetes</taxon>
        <taxon>Micromonosporales</taxon>
        <taxon>Micromonosporaceae</taxon>
        <taxon>Micromonospora</taxon>
    </lineage>
</organism>
<name>A0A2W2FDN5_9ACTN</name>
<evidence type="ECO:0000256" key="1">
    <source>
        <dbReference type="SAM" id="MobiDB-lite"/>
    </source>
</evidence>
<comment type="caution">
    <text evidence="4">The sequence shown here is derived from an EMBL/GenBank/DDBJ whole genome shotgun (WGS) entry which is preliminary data.</text>
</comment>
<accession>A0A2W2FDN5</accession>
<reference evidence="4 5" key="1">
    <citation type="submission" date="2018-01" db="EMBL/GenBank/DDBJ databases">
        <title>Draft genome sequence of Jishengella sp. NA12.</title>
        <authorList>
            <person name="Sahin N."/>
            <person name="Ay H."/>
            <person name="Saygin H."/>
        </authorList>
    </citation>
    <scope>NUCLEOTIDE SEQUENCE [LARGE SCALE GENOMIC DNA]</scope>
    <source>
        <strain evidence="4 5">NA12</strain>
    </source>
</reference>
<dbReference type="OrthoDB" id="4258031at2"/>
<keyword evidence="2" id="KW-0812">Transmembrane</keyword>
<feature type="transmembrane region" description="Helical" evidence="2">
    <location>
        <begin position="153"/>
        <end position="175"/>
    </location>
</feature>
<sequence>MRTRKAVAAVFAGLLLAVLAATPAAAHGDKLKLTVAGDGADGVTIQAVYADGHRLDKLVRLTLTASGPQGRTVGPLQLEPAAEGQGFYSTGPILSPGSWKLRVTAPAPHVGVATAEVEARPAQTPSLAPVADTRDSPSAQADRSAGNGDAPEWWWAVAVGVAVLVVVALTAPLLGRRRNPS</sequence>
<evidence type="ECO:0000313" key="4">
    <source>
        <dbReference type="EMBL" id="PZG13624.1"/>
    </source>
</evidence>
<keyword evidence="5" id="KW-1185">Reference proteome</keyword>
<dbReference type="Proteomes" id="UP000248924">
    <property type="component" value="Unassembled WGS sequence"/>
</dbReference>
<dbReference type="AlphaFoldDB" id="A0A2W2FDN5"/>
<evidence type="ECO:0000256" key="2">
    <source>
        <dbReference type="SAM" id="Phobius"/>
    </source>
</evidence>
<keyword evidence="3" id="KW-0732">Signal</keyword>
<keyword evidence="2" id="KW-0472">Membrane</keyword>
<protein>
    <recommendedName>
        <fullName evidence="6">Copper resistance protein CopC</fullName>
    </recommendedName>
</protein>
<gene>
    <name evidence="4" type="ORF">C1I95_23275</name>
</gene>
<evidence type="ECO:0000256" key="3">
    <source>
        <dbReference type="SAM" id="SignalP"/>
    </source>
</evidence>
<dbReference type="RefSeq" id="WP_111216643.1">
    <property type="nucleotide sequence ID" value="NZ_POTY01000171.1"/>
</dbReference>
<evidence type="ECO:0008006" key="6">
    <source>
        <dbReference type="Google" id="ProtNLM"/>
    </source>
</evidence>
<feature type="chain" id="PRO_5038375983" description="Copper resistance protein CopC" evidence="3">
    <location>
        <begin position="21"/>
        <end position="181"/>
    </location>
</feature>
<keyword evidence="2" id="KW-1133">Transmembrane helix</keyword>
<dbReference type="EMBL" id="POTY01000171">
    <property type="protein sequence ID" value="PZG13624.1"/>
    <property type="molecule type" value="Genomic_DNA"/>
</dbReference>
<evidence type="ECO:0000313" key="5">
    <source>
        <dbReference type="Proteomes" id="UP000248924"/>
    </source>
</evidence>
<feature type="region of interest" description="Disordered" evidence="1">
    <location>
        <begin position="117"/>
        <end position="147"/>
    </location>
</feature>
<feature type="signal peptide" evidence="3">
    <location>
        <begin position="1"/>
        <end position="20"/>
    </location>
</feature>
<proteinExistence type="predicted"/>